<feature type="region of interest" description="Disordered" evidence="1">
    <location>
        <begin position="34"/>
        <end position="53"/>
    </location>
</feature>
<accession>A0A117NUZ6</accession>
<feature type="chain" id="PRO_5038836142" description="Protein TolB" evidence="2">
    <location>
        <begin position="24"/>
        <end position="364"/>
    </location>
</feature>
<keyword evidence="2" id="KW-0732">Signal</keyword>
<dbReference type="STRING" id="146536.AQI70_34330"/>
<sequence length="364" mass="38580">MRRLTTGAILAAALVLTALPTAAADADAGVQRISTGSDGTQLPVPASGGTVSADGRHAAFTAADPSGGLDNNRVYVKDLRTGTLTAVPEELQYTRNAMISADGRRVVYDNGNRYSKPYVHDRVTGETRQLWPAQPPDDGFYELGGAKALSADGRHVAYTVGNRHGFQYARVLYVHDLATGTDEPVSPLPPEGAIDGAALDAHGRTVAYTVFLRLDQTSVHRVHVLDRETGERRLIAEGPAGTATGTVHLSADGRRLLHHVRTADGTTQARLHDLRTGRSTPVGPAGATAVAADRTARHVLLARDDALTLLDLRTGREHPVAADGTARAGSVTRHGRSVVFTSTAADLVRDDTNGMPDVFIDHIH</sequence>
<evidence type="ECO:0000256" key="1">
    <source>
        <dbReference type="SAM" id="MobiDB-lite"/>
    </source>
</evidence>
<dbReference type="OrthoDB" id="39703at2"/>
<feature type="signal peptide" evidence="2">
    <location>
        <begin position="1"/>
        <end position="23"/>
    </location>
</feature>
<comment type="caution">
    <text evidence="3">The sequence shown here is derived from an EMBL/GenBank/DDBJ whole genome shotgun (WGS) entry which is preliminary data.</text>
</comment>
<dbReference type="SUPFAM" id="SSF82171">
    <property type="entry name" value="DPP6 N-terminal domain-like"/>
    <property type="match status" value="1"/>
</dbReference>
<dbReference type="PANTHER" id="PTHR36842:SF1">
    <property type="entry name" value="PROTEIN TOLB"/>
    <property type="match status" value="1"/>
</dbReference>
<dbReference type="Proteomes" id="UP000054024">
    <property type="component" value="Unassembled WGS sequence"/>
</dbReference>
<dbReference type="PANTHER" id="PTHR36842">
    <property type="entry name" value="PROTEIN TOLB HOMOLOG"/>
    <property type="match status" value="1"/>
</dbReference>
<reference evidence="3 4" key="1">
    <citation type="submission" date="2015-10" db="EMBL/GenBank/DDBJ databases">
        <title>Draft genome sequence of Streptomyces curacoi DSM 40107, type strain for the species Streptomyces curacoi.</title>
        <authorList>
            <person name="Ruckert C."/>
            <person name="Winkler A."/>
            <person name="Kalinowski J."/>
            <person name="Kampfer P."/>
            <person name="Glaeser S."/>
        </authorList>
    </citation>
    <scope>NUCLEOTIDE SEQUENCE [LARGE SCALE GENOMIC DNA]</scope>
    <source>
        <strain evidence="3 4">DSM 40107</strain>
    </source>
</reference>
<dbReference type="RefSeq" id="WP_062156371.1">
    <property type="nucleotide sequence ID" value="NZ_KQ947997.1"/>
</dbReference>
<dbReference type="EMBL" id="LMWJ01000033">
    <property type="protein sequence ID" value="KUM67931.1"/>
    <property type="molecule type" value="Genomic_DNA"/>
</dbReference>
<proteinExistence type="predicted"/>
<protein>
    <recommendedName>
        <fullName evidence="5">Protein TolB</fullName>
    </recommendedName>
</protein>
<evidence type="ECO:0000313" key="3">
    <source>
        <dbReference type="EMBL" id="KUM67931.1"/>
    </source>
</evidence>
<evidence type="ECO:0000313" key="4">
    <source>
        <dbReference type="Proteomes" id="UP000054024"/>
    </source>
</evidence>
<gene>
    <name evidence="3" type="ORF">AQI70_34330</name>
</gene>
<name>A0A117NUZ6_9ACTN</name>
<evidence type="ECO:0008006" key="5">
    <source>
        <dbReference type="Google" id="ProtNLM"/>
    </source>
</evidence>
<keyword evidence="4" id="KW-1185">Reference proteome</keyword>
<organism evidence="3 4">
    <name type="scientific">Streptomyces curacoi</name>
    <dbReference type="NCBI Taxonomy" id="146536"/>
    <lineage>
        <taxon>Bacteria</taxon>
        <taxon>Bacillati</taxon>
        <taxon>Actinomycetota</taxon>
        <taxon>Actinomycetes</taxon>
        <taxon>Kitasatosporales</taxon>
        <taxon>Streptomycetaceae</taxon>
        <taxon>Streptomyces</taxon>
    </lineage>
</organism>
<evidence type="ECO:0000256" key="2">
    <source>
        <dbReference type="SAM" id="SignalP"/>
    </source>
</evidence>
<dbReference type="Gene3D" id="2.120.10.30">
    <property type="entry name" value="TolB, C-terminal domain"/>
    <property type="match status" value="2"/>
</dbReference>
<dbReference type="InterPro" id="IPR011042">
    <property type="entry name" value="6-blade_b-propeller_TolB-like"/>
</dbReference>
<dbReference type="AlphaFoldDB" id="A0A117NUZ6"/>